<accession>A0AAD5LIU0</accession>
<proteinExistence type="predicted"/>
<dbReference type="Proteomes" id="UP001209570">
    <property type="component" value="Unassembled WGS sequence"/>
</dbReference>
<organism evidence="1 2">
    <name type="scientific">Pythium insidiosum</name>
    <name type="common">Pythiosis disease agent</name>
    <dbReference type="NCBI Taxonomy" id="114742"/>
    <lineage>
        <taxon>Eukaryota</taxon>
        <taxon>Sar</taxon>
        <taxon>Stramenopiles</taxon>
        <taxon>Oomycota</taxon>
        <taxon>Peronosporomycetes</taxon>
        <taxon>Pythiales</taxon>
        <taxon>Pythiaceae</taxon>
        <taxon>Pythium</taxon>
    </lineage>
</organism>
<dbReference type="AlphaFoldDB" id="A0AAD5LIU0"/>
<dbReference type="EMBL" id="JAKCXM010000178">
    <property type="protein sequence ID" value="KAJ0399587.1"/>
    <property type="molecule type" value="Genomic_DNA"/>
</dbReference>
<evidence type="ECO:0000313" key="1">
    <source>
        <dbReference type="EMBL" id="KAJ0399587.1"/>
    </source>
</evidence>
<reference evidence="1" key="1">
    <citation type="submission" date="2021-12" db="EMBL/GenBank/DDBJ databases">
        <title>Prjna785345.</title>
        <authorList>
            <person name="Rujirawat T."/>
            <person name="Krajaejun T."/>
        </authorList>
    </citation>
    <scope>NUCLEOTIDE SEQUENCE</scope>
    <source>
        <strain evidence="1">Pi057C3</strain>
    </source>
</reference>
<sequence length="114" mass="12369">MVLICCGGRGEGNPALGESYVLLPTAISPRGTRHAFASLTQSVLQDPWESMGPSTRRDARVDASALMVSHHPMPSSIQEDATAPRSLTESVIAVATHADLSENIHRLNRYHAHW</sequence>
<protein>
    <submittedName>
        <fullName evidence="1">Uncharacterized protein</fullName>
    </submittedName>
</protein>
<gene>
    <name evidence="1" type="ORF">P43SY_009646</name>
</gene>
<name>A0AAD5LIU0_PYTIN</name>
<keyword evidence="2" id="KW-1185">Reference proteome</keyword>
<evidence type="ECO:0000313" key="2">
    <source>
        <dbReference type="Proteomes" id="UP001209570"/>
    </source>
</evidence>
<comment type="caution">
    <text evidence="1">The sequence shown here is derived from an EMBL/GenBank/DDBJ whole genome shotgun (WGS) entry which is preliminary data.</text>
</comment>